<keyword evidence="3" id="KW-1185">Reference proteome</keyword>
<protein>
    <submittedName>
        <fullName evidence="2">Uncharacterized protein</fullName>
    </submittedName>
</protein>
<dbReference type="EMBL" id="KV020798">
    <property type="protein sequence ID" value="KZV14354.1"/>
    <property type="molecule type" value="Genomic_DNA"/>
</dbReference>
<gene>
    <name evidence="2" type="ORF">F511_43571</name>
</gene>
<evidence type="ECO:0000256" key="1">
    <source>
        <dbReference type="SAM" id="MobiDB-lite"/>
    </source>
</evidence>
<proteinExistence type="predicted"/>
<reference evidence="2 3" key="1">
    <citation type="journal article" date="2015" name="Proc. Natl. Acad. Sci. U.S.A.">
        <title>The resurrection genome of Boea hygrometrica: A blueprint for survival of dehydration.</title>
        <authorList>
            <person name="Xiao L."/>
            <person name="Yang G."/>
            <person name="Zhang L."/>
            <person name="Yang X."/>
            <person name="Zhao S."/>
            <person name="Ji Z."/>
            <person name="Zhou Q."/>
            <person name="Hu M."/>
            <person name="Wang Y."/>
            <person name="Chen M."/>
            <person name="Xu Y."/>
            <person name="Jin H."/>
            <person name="Xiao X."/>
            <person name="Hu G."/>
            <person name="Bao F."/>
            <person name="Hu Y."/>
            <person name="Wan P."/>
            <person name="Li L."/>
            <person name="Deng X."/>
            <person name="Kuang T."/>
            <person name="Xiang C."/>
            <person name="Zhu J.K."/>
            <person name="Oliver M.J."/>
            <person name="He Y."/>
        </authorList>
    </citation>
    <scope>NUCLEOTIDE SEQUENCE [LARGE SCALE GENOMIC DNA]</scope>
    <source>
        <strain evidence="3">cv. XS01</strain>
    </source>
</reference>
<feature type="compositionally biased region" description="Low complexity" evidence="1">
    <location>
        <begin position="1"/>
        <end position="11"/>
    </location>
</feature>
<dbReference type="Proteomes" id="UP000250235">
    <property type="component" value="Unassembled WGS sequence"/>
</dbReference>
<sequence>MSTSTMSMVSTGGQVKSNKQLYRRVDRSGTVNSQLRSETVSSQLRSGQSTVKSDLDSKQSTQIWRRKFRFDNVNSEMAVASDLSHSFRNSQKNIPVNSYEKILRKLYHSAIRSVPDLVFQISSELRIVSATLNHQKLQETH</sequence>
<organism evidence="2 3">
    <name type="scientific">Dorcoceras hygrometricum</name>
    <dbReference type="NCBI Taxonomy" id="472368"/>
    <lineage>
        <taxon>Eukaryota</taxon>
        <taxon>Viridiplantae</taxon>
        <taxon>Streptophyta</taxon>
        <taxon>Embryophyta</taxon>
        <taxon>Tracheophyta</taxon>
        <taxon>Spermatophyta</taxon>
        <taxon>Magnoliopsida</taxon>
        <taxon>eudicotyledons</taxon>
        <taxon>Gunneridae</taxon>
        <taxon>Pentapetalae</taxon>
        <taxon>asterids</taxon>
        <taxon>lamiids</taxon>
        <taxon>Lamiales</taxon>
        <taxon>Gesneriaceae</taxon>
        <taxon>Didymocarpoideae</taxon>
        <taxon>Trichosporeae</taxon>
        <taxon>Loxocarpinae</taxon>
        <taxon>Dorcoceras</taxon>
    </lineage>
</organism>
<evidence type="ECO:0000313" key="2">
    <source>
        <dbReference type="EMBL" id="KZV14354.1"/>
    </source>
</evidence>
<accession>A0A2Z6ZYL6</accession>
<dbReference type="AlphaFoldDB" id="A0A2Z6ZYL6"/>
<feature type="region of interest" description="Disordered" evidence="1">
    <location>
        <begin position="1"/>
        <end position="60"/>
    </location>
</feature>
<evidence type="ECO:0000313" key="3">
    <source>
        <dbReference type="Proteomes" id="UP000250235"/>
    </source>
</evidence>
<feature type="compositionally biased region" description="Polar residues" evidence="1">
    <location>
        <begin position="29"/>
        <end position="60"/>
    </location>
</feature>
<name>A0A2Z6ZYL6_9LAMI</name>